<evidence type="ECO:0000313" key="1">
    <source>
        <dbReference type="EMBL" id="UOX33137.1"/>
    </source>
</evidence>
<evidence type="ECO:0000313" key="2">
    <source>
        <dbReference type="Proteomes" id="UP000830454"/>
    </source>
</evidence>
<sequence length="183" mass="21945">METEKLNILKLKYKDNFKTKSDNSSVLLLYSYILEKENVDSDWWNEDHGCNDVVGILERNFSDFDWEMLEKDLENWTLNQIELFTLSIINGSCGNGLFEDLKVRGLQKRYTYEKRLQILIKISKDQTLIIWDNIDFLKRFPYMPFESINKIAINIGYYNYLLEEWKDSHEMKVMKELIQNSTK</sequence>
<proteinExistence type="predicted"/>
<gene>
    <name evidence="1" type="ORF">LXD69_13950</name>
</gene>
<dbReference type="RefSeq" id="WP_246915856.1">
    <property type="nucleotide sequence ID" value="NZ_CP090145.1"/>
</dbReference>
<reference evidence="1" key="1">
    <citation type="submission" date="2021-12" db="EMBL/GenBank/DDBJ databases">
        <authorList>
            <person name="Cha I.-T."/>
            <person name="Lee K.-E."/>
            <person name="Park S.-J."/>
        </authorList>
    </citation>
    <scope>NUCLEOTIDE SEQUENCE</scope>
    <source>
        <strain evidence="1">YSM-43</strain>
    </source>
</reference>
<protein>
    <submittedName>
        <fullName evidence="1">Uncharacterized protein</fullName>
    </submittedName>
</protein>
<keyword evidence="2" id="KW-1185">Reference proteome</keyword>
<accession>A0ABY4HLD1</accession>
<organism evidence="1 2">
    <name type="scientific">Flavobacterium sediminilitoris</name>
    <dbReference type="NCBI Taxonomy" id="2024526"/>
    <lineage>
        <taxon>Bacteria</taxon>
        <taxon>Pseudomonadati</taxon>
        <taxon>Bacteroidota</taxon>
        <taxon>Flavobacteriia</taxon>
        <taxon>Flavobacteriales</taxon>
        <taxon>Flavobacteriaceae</taxon>
        <taxon>Flavobacterium</taxon>
    </lineage>
</organism>
<reference evidence="1" key="2">
    <citation type="submission" date="2022-04" db="EMBL/GenBank/DDBJ databases">
        <title>Complete Genome Sequence of Flavobacterium sediminilitoris YSM-43, Isolated from a Tidal Sediment.</title>
        <authorList>
            <person name="Lee P.A."/>
        </authorList>
    </citation>
    <scope>NUCLEOTIDE SEQUENCE</scope>
    <source>
        <strain evidence="1">YSM-43</strain>
    </source>
</reference>
<dbReference type="Proteomes" id="UP000830454">
    <property type="component" value="Chromosome"/>
</dbReference>
<dbReference type="EMBL" id="CP090145">
    <property type="protein sequence ID" value="UOX33137.1"/>
    <property type="molecule type" value="Genomic_DNA"/>
</dbReference>
<name>A0ABY4HLD1_9FLAO</name>